<dbReference type="Proteomes" id="UP000039541">
    <property type="component" value="Unassembled WGS sequence"/>
</dbReference>
<dbReference type="EMBL" id="CQPD01000026">
    <property type="protein sequence ID" value="CNU44974.1"/>
    <property type="molecule type" value="Genomic_DNA"/>
</dbReference>
<evidence type="ECO:0000313" key="1">
    <source>
        <dbReference type="EMBL" id="CNT55686.1"/>
    </source>
</evidence>
<dbReference type="EMBL" id="CQPC01000001">
    <property type="protein sequence ID" value="CNT55686.1"/>
    <property type="molecule type" value="Genomic_DNA"/>
</dbReference>
<dbReference type="Proteomes" id="UP000042394">
    <property type="component" value="Unassembled WGS sequence"/>
</dbReference>
<evidence type="ECO:0000313" key="3">
    <source>
        <dbReference type="EMBL" id="CNU44974.1"/>
    </source>
</evidence>
<evidence type="ECO:0000313" key="5">
    <source>
        <dbReference type="Proteomes" id="UP000041314"/>
    </source>
</evidence>
<sequence length="57" mass="6171">MFLRQGVIGIAGDAYHFAIGINPGADTALCPTAEALRHGDGLLWILLPVCLRLRLRN</sequence>
<evidence type="ECO:0000313" key="4">
    <source>
        <dbReference type="Proteomes" id="UP000039541"/>
    </source>
</evidence>
<accession>A0A655BLM7</accession>
<dbReference type="AlphaFoldDB" id="A0A655BLM7"/>
<reference evidence="4 5" key="1">
    <citation type="submission" date="2015-03" db="EMBL/GenBank/DDBJ databases">
        <authorList>
            <consortium name="Pathogen Informatics"/>
        </authorList>
    </citation>
    <scope>NUCLEOTIDE SEQUENCE [LARGE SCALE GENOMIC DNA]</scope>
    <source>
        <strain evidence="1 4">3476</strain>
        <strain evidence="2 5">A1104</strain>
        <strain evidence="3 6">D4891</strain>
    </source>
</reference>
<protein>
    <submittedName>
        <fullName evidence="1">Uncharacterized protein</fullName>
    </submittedName>
</protein>
<name>A0A655BLM7_SALET</name>
<dbReference type="EMBL" id="CQPA01000007">
    <property type="protein sequence ID" value="CNT91603.1"/>
    <property type="molecule type" value="Genomic_DNA"/>
</dbReference>
<evidence type="ECO:0000313" key="2">
    <source>
        <dbReference type="EMBL" id="CNT91603.1"/>
    </source>
</evidence>
<proteinExistence type="predicted"/>
<evidence type="ECO:0000313" key="6">
    <source>
        <dbReference type="Proteomes" id="UP000042394"/>
    </source>
</evidence>
<dbReference type="Proteomes" id="UP000041314">
    <property type="component" value="Unassembled WGS sequence"/>
</dbReference>
<gene>
    <name evidence="2" type="ORF">ERS008198_01419</name>
    <name evidence="1" type="ORF">ERS008202_00086</name>
    <name evidence="3" type="ORF">ERS008207_02728</name>
</gene>
<organism evidence="1 4">
    <name type="scientific">Salmonella enterica subsp. enterica serovar Bovismorbificans</name>
    <dbReference type="NCBI Taxonomy" id="58097"/>
    <lineage>
        <taxon>Bacteria</taxon>
        <taxon>Pseudomonadati</taxon>
        <taxon>Pseudomonadota</taxon>
        <taxon>Gammaproteobacteria</taxon>
        <taxon>Enterobacterales</taxon>
        <taxon>Enterobacteriaceae</taxon>
        <taxon>Salmonella</taxon>
    </lineage>
</organism>